<evidence type="ECO:0000256" key="1">
    <source>
        <dbReference type="SAM" id="SignalP"/>
    </source>
</evidence>
<feature type="signal peptide" evidence="1">
    <location>
        <begin position="1"/>
        <end position="24"/>
    </location>
</feature>
<comment type="caution">
    <text evidence="3">The sequence shown here is derived from an EMBL/GenBank/DDBJ whole genome shotgun (WGS) entry which is preliminary data.</text>
</comment>
<evidence type="ECO:0000313" key="4">
    <source>
        <dbReference type="Proteomes" id="UP000806285"/>
    </source>
</evidence>
<dbReference type="PANTHER" id="PTHR30336:SF20">
    <property type="entry name" value="DUF218 DOMAIN-CONTAINING PROTEIN"/>
    <property type="match status" value="1"/>
</dbReference>
<dbReference type="Proteomes" id="UP000806285">
    <property type="component" value="Unassembled WGS sequence"/>
</dbReference>
<dbReference type="InterPro" id="IPR003848">
    <property type="entry name" value="DUF218"/>
</dbReference>
<organism evidence="3 4">
    <name type="scientific">Ramlibacter pallidus</name>
    <dbReference type="NCBI Taxonomy" id="2780087"/>
    <lineage>
        <taxon>Bacteria</taxon>
        <taxon>Pseudomonadati</taxon>
        <taxon>Pseudomonadota</taxon>
        <taxon>Betaproteobacteria</taxon>
        <taxon>Burkholderiales</taxon>
        <taxon>Comamonadaceae</taxon>
        <taxon>Ramlibacter</taxon>
    </lineage>
</organism>
<gene>
    <name evidence="3" type="ORF">IM787_14135</name>
</gene>
<feature type="chain" id="PRO_5047092287" evidence="1">
    <location>
        <begin position="25"/>
        <end position="199"/>
    </location>
</feature>
<dbReference type="Gene3D" id="3.40.50.620">
    <property type="entry name" value="HUPs"/>
    <property type="match status" value="1"/>
</dbReference>
<dbReference type="PANTHER" id="PTHR30336">
    <property type="entry name" value="INNER MEMBRANE PROTEIN, PROBABLE PERMEASE"/>
    <property type="match status" value="1"/>
</dbReference>
<dbReference type="Pfam" id="PF02698">
    <property type="entry name" value="DUF218"/>
    <property type="match status" value="1"/>
</dbReference>
<keyword evidence="4" id="KW-1185">Reference proteome</keyword>
<evidence type="ECO:0000313" key="3">
    <source>
        <dbReference type="EMBL" id="MBE7368695.1"/>
    </source>
</evidence>
<keyword evidence="1" id="KW-0732">Signal</keyword>
<dbReference type="RefSeq" id="WP_193677326.1">
    <property type="nucleotide sequence ID" value="NZ_JADDIV010000004.1"/>
</dbReference>
<feature type="domain" description="DUF218" evidence="2">
    <location>
        <begin position="39"/>
        <end position="180"/>
    </location>
</feature>
<accession>A0ABR9S5A2</accession>
<dbReference type="CDD" id="cd06259">
    <property type="entry name" value="YdcF-like"/>
    <property type="match status" value="1"/>
</dbReference>
<reference evidence="3 4" key="1">
    <citation type="submission" date="2020-10" db="EMBL/GenBank/DDBJ databases">
        <title>Ramlibacter sp. HM2 16S ribosomal RNA gene Genome sequencing and assembly.</title>
        <authorList>
            <person name="Kang M."/>
        </authorList>
    </citation>
    <scope>NUCLEOTIDE SEQUENCE [LARGE SCALE GENOMIC DNA]</scope>
    <source>
        <strain evidence="3 4">HM2</strain>
    </source>
</reference>
<sequence>MSRTARSLTWFVLLLGACFLSAAAAISACGMADRAAKVDVVVVPGNTVYPDGTLSNRLQARLDVAVDIYRAGDCQAVLVSGAVGAEGVDESVAMRDYLVRQGVPADRILQDGRGFNTEATARNAAAMMQQRGFRTALAASQFFHVPRLRLLLQRHGVEVPGTAHAEYFELRDAYSLAREVVAMAVLLPRRSLHAAVQER</sequence>
<dbReference type="InterPro" id="IPR051599">
    <property type="entry name" value="Cell_Envelope_Assoc"/>
</dbReference>
<dbReference type="InterPro" id="IPR014729">
    <property type="entry name" value="Rossmann-like_a/b/a_fold"/>
</dbReference>
<dbReference type="EMBL" id="JADDIV010000004">
    <property type="protein sequence ID" value="MBE7368695.1"/>
    <property type="molecule type" value="Genomic_DNA"/>
</dbReference>
<proteinExistence type="predicted"/>
<protein>
    <submittedName>
        <fullName evidence="3">YdcF family protein</fullName>
    </submittedName>
</protein>
<name>A0ABR9S5A2_9BURK</name>
<evidence type="ECO:0000259" key="2">
    <source>
        <dbReference type="Pfam" id="PF02698"/>
    </source>
</evidence>
<dbReference type="PROSITE" id="PS51257">
    <property type="entry name" value="PROKAR_LIPOPROTEIN"/>
    <property type="match status" value="1"/>
</dbReference>